<sequence>MPDSARLLLVEDNPADVFLMESALELSGTQVHLTVARDGLDALEQMRAARDLGILPSLILLDLNMPRMNGFEVLAALRADPSLAHLPVVVFTTSHAPADVKRAYALQANSYLSKPTRLDEFLSVVKLLEAYWFGAASLPTSY</sequence>
<protein>
    <submittedName>
        <fullName evidence="3">CheY-like chemotaxis protein</fullName>
    </submittedName>
</protein>
<dbReference type="InterPro" id="IPR052893">
    <property type="entry name" value="TCS_response_regulator"/>
</dbReference>
<evidence type="ECO:0000313" key="4">
    <source>
        <dbReference type="Proteomes" id="UP000552709"/>
    </source>
</evidence>
<accession>A0A7W8JZI0</accession>
<dbReference type="PANTHER" id="PTHR44520:SF2">
    <property type="entry name" value="RESPONSE REGULATOR RCP1"/>
    <property type="match status" value="1"/>
</dbReference>
<dbReference type="Pfam" id="PF00072">
    <property type="entry name" value="Response_reg"/>
    <property type="match status" value="1"/>
</dbReference>
<dbReference type="Gene3D" id="3.40.50.2300">
    <property type="match status" value="1"/>
</dbReference>
<feature type="domain" description="Response regulatory" evidence="2">
    <location>
        <begin position="6"/>
        <end position="129"/>
    </location>
</feature>
<dbReference type="InterPro" id="IPR001789">
    <property type="entry name" value="Sig_transdc_resp-reg_receiver"/>
</dbReference>
<dbReference type="AlphaFoldDB" id="A0A7W8JZI0"/>
<proteinExistence type="predicted"/>
<dbReference type="GO" id="GO:0000160">
    <property type="term" value="P:phosphorelay signal transduction system"/>
    <property type="evidence" value="ECO:0007669"/>
    <property type="project" value="InterPro"/>
</dbReference>
<dbReference type="Proteomes" id="UP000552709">
    <property type="component" value="Unassembled WGS sequence"/>
</dbReference>
<name>A0A7W8JZI0_9DEIO</name>
<dbReference type="SUPFAM" id="SSF52172">
    <property type="entry name" value="CheY-like"/>
    <property type="match status" value="1"/>
</dbReference>
<organism evidence="3 4">
    <name type="scientific">Deinococcus humi</name>
    <dbReference type="NCBI Taxonomy" id="662880"/>
    <lineage>
        <taxon>Bacteria</taxon>
        <taxon>Thermotogati</taxon>
        <taxon>Deinococcota</taxon>
        <taxon>Deinococci</taxon>
        <taxon>Deinococcales</taxon>
        <taxon>Deinococcaceae</taxon>
        <taxon>Deinococcus</taxon>
    </lineage>
</organism>
<dbReference type="EMBL" id="JACHFL010000027">
    <property type="protein sequence ID" value="MBB5366095.1"/>
    <property type="molecule type" value="Genomic_DNA"/>
</dbReference>
<dbReference type="RefSeq" id="WP_184137974.1">
    <property type="nucleotide sequence ID" value="NZ_JACHFL010000027.1"/>
</dbReference>
<reference evidence="3 4" key="1">
    <citation type="submission" date="2020-08" db="EMBL/GenBank/DDBJ databases">
        <title>Genomic Encyclopedia of Type Strains, Phase IV (KMG-IV): sequencing the most valuable type-strain genomes for metagenomic binning, comparative biology and taxonomic classification.</title>
        <authorList>
            <person name="Goeker M."/>
        </authorList>
    </citation>
    <scope>NUCLEOTIDE SEQUENCE [LARGE SCALE GENOMIC DNA]</scope>
    <source>
        <strain evidence="3 4">DSM 27939</strain>
    </source>
</reference>
<dbReference type="PANTHER" id="PTHR44520">
    <property type="entry name" value="RESPONSE REGULATOR RCP1-RELATED"/>
    <property type="match status" value="1"/>
</dbReference>
<evidence type="ECO:0000256" key="1">
    <source>
        <dbReference type="PROSITE-ProRule" id="PRU00169"/>
    </source>
</evidence>
<dbReference type="PROSITE" id="PS50110">
    <property type="entry name" value="RESPONSE_REGULATORY"/>
    <property type="match status" value="1"/>
</dbReference>
<keyword evidence="1" id="KW-0597">Phosphoprotein</keyword>
<gene>
    <name evidence="3" type="ORF">HNQ08_005221</name>
</gene>
<evidence type="ECO:0000313" key="3">
    <source>
        <dbReference type="EMBL" id="MBB5366095.1"/>
    </source>
</evidence>
<keyword evidence="4" id="KW-1185">Reference proteome</keyword>
<dbReference type="SMART" id="SM00448">
    <property type="entry name" value="REC"/>
    <property type="match status" value="1"/>
</dbReference>
<evidence type="ECO:0000259" key="2">
    <source>
        <dbReference type="PROSITE" id="PS50110"/>
    </source>
</evidence>
<dbReference type="CDD" id="cd17557">
    <property type="entry name" value="REC_Rcp-like"/>
    <property type="match status" value="1"/>
</dbReference>
<feature type="modified residue" description="4-aspartylphosphate" evidence="1">
    <location>
        <position position="62"/>
    </location>
</feature>
<comment type="caution">
    <text evidence="3">The sequence shown here is derived from an EMBL/GenBank/DDBJ whole genome shotgun (WGS) entry which is preliminary data.</text>
</comment>
<dbReference type="InterPro" id="IPR011006">
    <property type="entry name" value="CheY-like_superfamily"/>
</dbReference>